<keyword evidence="4" id="KW-1185">Reference proteome</keyword>
<feature type="chain" id="PRO_5046525114" evidence="2">
    <location>
        <begin position="26"/>
        <end position="149"/>
    </location>
</feature>
<evidence type="ECO:0000256" key="1">
    <source>
        <dbReference type="SAM" id="MobiDB-lite"/>
    </source>
</evidence>
<organism evidence="3 4">
    <name type="scientific">Mycobacterium paraterrae</name>
    <dbReference type="NCBI Taxonomy" id="577492"/>
    <lineage>
        <taxon>Bacteria</taxon>
        <taxon>Bacillati</taxon>
        <taxon>Actinomycetota</taxon>
        <taxon>Actinomycetes</taxon>
        <taxon>Mycobacteriales</taxon>
        <taxon>Mycobacteriaceae</taxon>
        <taxon>Mycobacterium</taxon>
    </lineage>
</organism>
<dbReference type="Proteomes" id="UP001055336">
    <property type="component" value="Chromosome"/>
</dbReference>
<feature type="compositionally biased region" description="Low complexity" evidence="1">
    <location>
        <begin position="34"/>
        <end position="55"/>
    </location>
</feature>
<accession>A0ABY3VH17</accession>
<feature type="region of interest" description="Disordered" evidence="1">
    <location>
        <begin position="32"/>
        <end position="55"/>
    </location>
</feature>
<feature type="signal peptide" evidence="2">
    <location>
        <begin position="1"/>
        <end position="25"/>
    </location>
</feature>
<protein>
    <submittedName>
        <fullName evidence="3">DUF3060 domain-containing protein</fullName>
    </submittedName>
</protein>
<evidence type="ECO:0000313" key="3">
    <source>
        <dbReference type="EMBL" id="UMB68710.1"/>
    </source>
</evidence>
<dbReference type="PROSITE" id="PS51257">
    <property type="entry name" value="PROKAR_LIPOPROTEIN"/>
    <property type="match status" value="1"/>
</dbReference>
<dbReference type="InterPro" id="IPR021417">
    <property type="entry name" value="DUF3060"/>
</dbReference>
<proteinExistence type="predicted"/>
<reference evidence="3" key="1">
    <citation type="submission" date="2022-08" db="EMBL/GenBank/DDBJ databases">
        <title>Whole genome sequencing of non-tuberculosis mycobacteria type-strains.</title>
        <authorList>
            <person name="Igarashi Y."/>
            <person name="Osugi A."/>
            <person name="Mitarai S."/>
        </authorList>
    </citation>
    <scope>NUCLEOTIDE SEQUENCE</scope>
    <source>
        <strain evidence="3">DSM 45127</strain>
    </source>
</reference>
<evidence type="ECO:0000256" key="2">
    <source>
        <dbReference type="SAM" id="SignalP"/>
    </source>
</evidence>
<dbReference type="Pfam" id="PF11259">
    <property type="entry name" value="DUF3060"/>
    <property type="match status" value="1"/>
</dbReference>
<evidence type="ECO:0000313" key="4">
    <source>
        <dbReference type="Proteomes" id="UP001055336"/>
    </source>
</evidence>
<dbReference type="EMBL" id="CP092488">
    <property type="protein sequence ID" value="UMB68710.1"/>
    <property type="molecule type" value="Genomic_DNA"/>
</dbReference>
<gene>
    <name evidence="3" type="ORF">MKK62_20225</name>
</gene>
<dbReference type="RefSeq" id="WP_240260050.1">
    <property type="nucleotide sequence ID" value="NZ_CP092488.2"/>
</dbReference>
<sequence length="149" mass="14775">MSFSNSRRSAVVAGLALSAAAIFGAAGCGQGNHGTAPSSGSPTSSTAPSTSSTGAQFDIGNTINYVSTGTTTTLDCADGKSLNIGGFNNTLTVRGTCSTVSVGGGDNKITVDKIDKNINVVGSHNAISYKDGNPKVENLGSGNTINKAQ</sequence>
<name>A0ABY3VH17_9MYCO</name>
<keyword evidence="2" id="KW-0732">Signal</keyword>